<evidence type="ECO:0000313" key="2">
    <source>
        <dbReference type="Proteomes" id="UP000035680"/>
    </source>
</evidence>
<name>A0A0K0G095_STRVS</name>
<dbReference type="AlphaFoldDB" id="A0A0K0G095"/>
<feature type="region of interest" description="Disordered" evidence="1">
    <location>
        <begin position="1"/>
        <end position="49"/>
    </location>
</feature>
<proteinExistence type="predicted"/>
<organism evidence="2 3">
    <name type="scientific">Strongyloides venezuelensis</name>
    <name type="common">Threadworm</name>
    <dbReference type="NCBI Taxonomy" id="75913"/>
    <lineage>
        <taxon>Eukaryota</taxon>
        <taxon>Metazoa</taxon>
        <taxon>Ecdysozoa</taxon>
        <taxon>Nematoda</taxon>
        <taxon>Chromadorea</taxon>
        <taxon>Rhabditida</taxon>
        <taxon>Tylenchina</taxon>
        <taxon>Panagrolaimomorpha</taxon>
        <taxon>Strongyloidoidea</taxon>
        <taxon>Strongyloididae</taxon>
        <taxon>Strongyloides</taxon>
    </lineage>
</organism>
<protein>
    <submittedName>
        <fullName evidence="3">Uncharacterized protein</fullName>
    </submittedName>
</protein>
<feature type="compositionally biased region" description="Basic and acidic residues" evidence="1">
    <location>
        <begin position="21"/>
        <end position="49"/>
    </location>
</feature>
<reference evidence="3" key="2">
    <citation type="submission" date="2015-08" db="UniProtKB">
        <authorList>
            <consortium name="WormBaseParasite"/>
        </authorList>
    </citation>
    <scope>IDENTIFICATION</scope>
</reference>
<accession>A0A0K0G095</accession>
<dbReference type="WBParaSite" id="SVE_1813000.1">
    <property type="protein sequence ID" value="SVE_1813000.1"/>
    <property type="gene ID" value="SVE_1813000"/>
</dbReference>
<feature type="compositionally biased region" description="Polar residues" evidence="1">
    <location>
        <begin position="1"/>
        <end position="13"/>
    </location>
</feature>
<evidence type="ECO:0000313" key="3">
    <source>
        <dbReference type="WBParaSite" id="SVE_1813000.1"/>
    </source>
</evidence>
<reference evidence="2" key="1">
    <citation type="submission" date="2014-07" db="EMBL/GenBank/DDBJ databases">
        <authorList>
            <person name="Martin A.A"/>
            <person name="De Silva N."/>
        </authorList>
    </citation>
    <scope>NUCLEOTIDE SEQUENCE</scope>
</reference>
<dbReference type="Proteomes" id="UP000035680">
    <property type="component" value="Unassembled WGS sequence"/>
</dbReference>
<keyword evidence="2" id="KW-1185">Reference proteome</keyword>
<evidence type="ECO:0000256" key="1">
    <source>
        <dbReference type="SAM" id="MobiDB-lite"/>
    </source>
</evidence>
<sequence>MASRIGNLSSNENIKIIRQQKSKEDIKRETQKVSNKEDVNLEKKEDSKERNERIFKALYATPYDESNENEGEPKCLLNQSIGEDIGLNCDSFSYYPPKNQIKDQGNVKVFDLKYAFLKVTRISEKHLTKKIIVPKEYSSLLSVSNNFHEKESHNDIDGLSSTLKKDYSNETLTLNEMISPERNVLPPQIISAPVRMSIDPRIESEQNESHSMPSLTTISSFPTFSSNPLPSINSESRSVHGISQYEVISGDVTHNYTTDAVGEESYEKKSDIPYITFNCINAFTKKHQFKIMHREDTFLDELK</sequence>